<dbReference type="Proteomes" id="UP000003980">
    <property type="component" value="Unassembled WGS sequence"/>
</dbReference>
<name>H2C0G5_9CREN</name>
<protein>
    <submittedName>
        <fullName evidence="1">Uncharacterized protein</fullName>
    </submittedName>
</protein>
<dbReference type="InterPro" id="IPR053172">
    <property type="entry name" value="Tn903_transposase"/>
</dbReference>
<dbReference type="STRING" id="671065.MetMK1DRAFT_00000360"/>
<organism evidence="1 2">
    <name type="scientific">Metallosphaera yellowstonensis MK1</name>
    <dbReference type="NCBI Taxonomy" id="671065"/>
    <lineage>
        <taxon>Archaea</taxon>
        <taxon>Thermoproteota</taxon>
        <taxon>Thermoprotei</taxon>
        <taxon>Sulfolobales</taxon>
        <taxon>Sulfolobaceae</taxon>
        <taxon>Metallosphaera</taxon>
    </lineage>
</organism>
<dbReference type="PANTHER" id="PTHR34631">
    <property type="match status" value="1"/>
</dbReference>
<dbReference type="HOGENOM" id="CLU_2461843_0_0_2"/>
<dbReference type="AlphaFoldDB" id="H2C0G5"/>
<evidence type="ECO:0000313" key="1">
    <source>
        <dbReference type="EMBL" id="EHP71227.1"/>
    </source>
</evidence>
<dbReference type="eggNOG" id="arCOG02754">
    <property type="taxonomic scope" value="Archaea"/>
</dbReference>
<sequence length="88" mass="9512">MGEGREGRAVPEPGDELEVMAEATGVSNDRGGQYVVAKWGKRRASKFLKVEVVMNGEDLEVMSAEVVERSPVSCQDRGVTEGPGEVKF</sequence>
<reference evidence="1 2" key="1">
    <citation type="submission" date="2012-01" db="EMBL/GenBank/DDBJ databases">
        <title>Improved High-Quality Draft sequence of Metallosphaera yellowstonensis MK1.</title>
        <authorList>
            <consortium name="US DOE Joint Genome Institute"/>
            <person name="Lucas S."/>
            <person name="Han J."/>
            <person name="Cheng J.-F."/>
            <person name="Goodwin L."/>
            <person name="Pitluck S."/>
            <person name="Peters L."/>
            <person name="Teshima H."/>
            <person name="Detter J.C."/>
            <person name="Han C."/>
            <person name="Tapia R."/>
            <person name="Land M."/>
            <person name="Hauser L."/>
            <person name="Kyrpides N."/>
            <person name="Kozubal M."/>
            <person name="Macur R.E."/>
            <person name="Jay Z."/>
            <person name="Inskeep W."/>
            <person name="Woyke T."/>
        </authorList>
    </citation>
    <scope>NUCLEOTIDE SEQUENCE [LARGE SCALE GENOMIC DNA]</scope>
    <source>
        <strain evidence="1 2">MK1</strain>
    </source>
</reference>
<dbReference type="PANTHER" id="PTHR34631:SF3">
    <property type="entry name" value="ISSOD12 TRANSPOSASE TNPA_ISSOD12"/>
    <property type="match status" value="1"/>
</dbReference>
<evidence type="ECO:0000313" key="2">
    <source>
        <dbReference type="Proteomes" id="UP000003980"/>
    </source>
</evidence>
<proteinExistence type="predicted"/>
<accession>H2C0G5</accession>
<dbReference type="EMBL" id="JH597755">
    <property type="protein sequence ID" value="EHP71227.1"/>
    <property type="molecule type" value="Genomic_DNA"/>
</dbReference>
<gene>
    <name evidence="1" type="ORF">MetMK1DRAFT_00000360</name>
</gene>
<keyword evidence="2" id="KW-1185">Reference proteome</keyword>